<dbReference type="CDD" id="cd01949">
    <property type="entry name" value="GGDEF"/>
    <property type="match status" value="1"/>
</dbReference>
<dbReference type="SUPFAM" id="SSF55073">
    <property type="entry name" value="Nucleotide cyclase"/>
    <property type="match status" value="1"/>
</dbReference>
<protein>
    <recommendedName>
        <fullName evidence="2">diguanylate cyclase</fullName>
        <ecNumber evidence="2">2.7.7.65</ecNumber>
    </recommendedName>
</protein>
<comment type="catalytic activity">
    <reaction evidence="7">
        <text>2 GTP = 3',3'-c-di-GMP + 2 diphosphate</text>
        <dbReference type="Rhea" id="RHEA:24898"/>
        <dbReference type="ChEBI" id="CHEBI:33019"/>
        <dbReference type="ChEBI" id="CHEBI:37565"/>
        <dbReference type="ChEBI" id="CHEBI:58805"/>
        <dbReference type="EC" id="2.7.7.65"/>
    </reaction>
</comment>
<dbReference type="Proteomes" id="UP000071859">
    <property type="component" value="Unassembled WGS sequence"/>
</dbReference>
<comment type="caution">
    <text evidence="10">The sequence shown here is derived from an EMBL/GenBank/DDBJ whole genome shotgun (WGS) entry which is preliminary data.</text>
</comment>
<dbReference type="Pfam" id="PF00990">
    <property type="entry name" value="GGDEF"/>
    <property type="match status" value="1"/>
</dbReference>
<dbReference type="Gene3D" id="3.30.450.20">
    <property type="entry name" value="PAS domain"/>
    <property type="match status" value="2"/>
</dbReference>
<dbReference type="InterPro" id="IPR043128">
    <property type="entry name" value="Rev_trsase/Diguanyl_cyclase"/>
</dbReference>
<keyword evidence="4 8" id="KW-0812">Transmembrane</keyword>
<evidence type="ECO:0000313" key="10">
    <source>
        <dbReference type="EMBL" id="SAK68908.1"/>
    </source>
</evidence>
<keyword evidence="6 8" id="KW-0472">Membrane</keyword>
<feature type="domain" description="GGDEF" evidence="9">
    <location>
        <begin position="384"/>
        <end position="520"/>
    </location>
</feature>
<evidence type="ECO:0000259" key="9">
    <source>
        <dbReference type="PROSITE" id="PS50887"/>
    </source>
</evidence>
<evidence type="ECO:0000313" key="11">
    <source>
        <dbReference type="Proteomes" id="UP000071859"/>
    </source>
</evidence>
<gene>
    <name evidence="10" type="ORF">AWB78_02631</name>
</gene>
<dbReference type="Pfam" id="PF02743">
    <property type="entry name" value="dCache_1"/>
    <property type="match status" value="1"/>
</dbReference>
<keyword evidence="11" id="KW-1185">Reference proteome</keyword>
<sequence>MPARLNAVRKTGRMVSRRLMRRNRSAAMRFAEAFSRFPVLAGLLGTAIAVSMAVLSFAALWQGRAQALQNAHQASANLVATLSADIARNIEASDLSLRTIISGAQNPAVMALPPDLRKLVLFDGATGMSYVGGAFVMNREGRIVVERDPSQHADLLFNDRDYFRIHADNPNAGLFISEPYASRLRKGASSLAMSRRIDAPDGSFAGVAVIALNVSYFTNLLAHVSVGPSGSVFIVQEDGVVIAREPALQSEEARYVVKSPTLTAMKDAPSGSYISRSAIDGVRRLYTFQHVPGTHLIAAVAPAEHDVLSAWRQRSIIIGGLTLMFGGGFIIISWLLAISLRSRAIAQEKLQRLAGTDSLTGLCNRRALDRRLDEEWRRARRVGQPLSALFVDVDYFKLYNDTYGHAMGDDALIAVADCIQNSAKRPGDIVARYGGEEFVVVLPGAAASGAFTFAERLRVKVEELAIPNGAAPRRVLTISIGCATASPRQSDDALKLLSSADAALYLAKRTGRNRAIHEDSGA</sequence>
<evidence type="ECO:0000256" key="1">
    <source>
        <dbReference type="ARBA" id="ARBA00004651"/>
    </source>
</evidence>
<keyword evidence="3" id="KW-1003">Cell membrane</keyword>
<dbReference type="CDD" id="cd12914">
    <property type="entry name" value="PDC1_DGC_like"/>
    <property type="match status" value="1"/>
</dbReference>
<dbReference type="SMART" id="SM00267">
    <property type="entry name" value="GGDEF"/>
    <property type="match status" value="1"/>
</dbReference>
<name>A0A158BFP8_9BURK</name>
<organism evidence="10 11">
    <name type="scientific">Caballeronia calidae</name>
    <dbReference type="NCBI Taxonomy" id="1777139"/>
    <lineage>
        <taxon>Bacteria</taxon>
        <taxon>Pseudomonadati</taxon>
        <taxon>Pseudomonadota</taxon>
        <taxon>Betaproteobacteria</taxon>
        <taxon>Burkholderiales</taxon>
        <taxon>Burkholderiaceae</taxon>
        <taxon>Caballeronia</taxon>
    </lineage>
</organism>
<dbReference type="EC" id="2.7.7.65" evidence="2"/>
<dbReference type="PROSITE" id="PS50887">
    <property type="entry name" value="GGDEF"/>
    <property type="match status" value="1"/>
</dbReference>
<dbReference type="InterPro" id="IPR029787">
    <property type="entry name" value="Nucleotide_cyclase"/>
</dbReference>
<evidence type="ECO:0000256" key="7">
    <source>
        <dbReference type="ARBA" id="ARBA00034247"/>
    </source>
</evidence>
<dbReference type="GO" id="GO:0052621">
    <property type="term" value="F:diguanylate cyclase activity"/>
    <property type="evidence" value="ECO:0007669"/>
    <property type="project" value="UniProtKB-EC"/>
</dbReference>
<proteinExistence type="predicted"/>
<accession>A0A158BFP8</accession>
<evidence type="ECO:0000256" key="2">
    <source>
        <dbReference type="ARBA" id="ARBA00012528"/>
    </source>
</evidence>
<dbReference type="PANTHER" id="PTHR45138:SF9">
    <property type="entry name" value="DIGUANYLATE CYCLASE DGCM-RELATED"/>
    <property type="match status" value="1"/>
</dbReference>
<evidence type="ECO:0000256" key="5">
    <source>
        <dbReference type="ARBA" id="ARBA00022989"/>
    </source>
</evidence>
<comment type="subcellular location">
    <subcellularLocation>
        <location evidence="1">Cell membrane</location>
        <topology evidence="1">Multi-pass membrane protein</topology>
    </subcellularLocation>
</comment>
<dbReference type="InterPro" id="IPR050469">
    <property type="entry name" value="Diguanylate_Cyclase"/>
</dbReference>
<feature type="transmembrane region" description="Helical" evidence="8">
    <location>
        <begin position="316"/>
        <end position="340"/>
    </location>
</feature>
<dbReference type="FunFam" id="3.30.70.270:FF:000001">
    <property type="entry name" value="Diguanylate cyclase domain protein"/>
    <property type="match status" value="1"/>
</dbReference>
<dbReference type="AlphaFoldDB" id="A0A158BFP8"/>
<dbReference type="GO" id="GO:0005886">
    <property type="term" value="C:plasma membrane"/>
    <property type="evidence" value="ECO:0007669"/>
    <property type="project" value="UniProtKB-SubCell"/>
</dbReference>
<evidence type="ECO:0000256" key="6">
    <source>
        <dbReference type="ARBA" id="ARBA00023136"/>
    </source>
</evidence>
<reference evidence="10" key="1">
    <citation type="submission" date="2016-01" db="EMBL/GenBank/DDBJ databases">
        <authorList>
            <person name="Peeters C."/>
        </authorList>
    </citation>
    <scope>NUCLEOTIDE SEQUENCE</scope>
    <source>
        <strain evidence="10">LMG 29321</strain>
    </source>
</reference>
<dbReference type="GO" id="GO:1902201">
    <property type="term" value="P:negative regulation of bacterial-type flagellum-dependent cell motility"/>
    <property type="evidence" value="ECO:0007669"/>
    <property type="project" value="TreeGrafter"/>
</dbReference>
<dbReference type="InterPro" id="IPR033479">
    <property type="entry name" value="dCache_1"/>
</dbReference>
<dbReference type="GO" id="GO:0043709">
    <property type="term" value="P:cell adhesion involved in single-species biofilm formation"/>
    <property type="evidence" value="ECO:0007669"/>
    <property type="project" value="TreeGrafter"/>
</dbReference>
<evidence type="ECO:0000256" key="4">
    <source>
        <dbReference type="ARBA" id="ARBA00022692"/>
    </source>
</evidence>
<dbReference type="Gene3D" id="3.30.70.270">
    <property type="match status" value="1"/>
</dbReference>
<evidence type="ECO:0000256" key="3">
    <source>
        <dbReference type="ARBA" id="ARBA00022475"/>
    </source>
</evidence>
<dbReference type="InterPro" id="IPR000160">
    <property type="entry name" value="GGDEF_dom"/>
</dbReference>
<dbReference type="CDD" id="cd12915">
    <property type="entry name" value="PDC2_DGC_like"/>
    <property type="match status" value="1"/>
</dbReference>
<keyword evidence="5 8" id="KW-1133">Transmembrane helix</keyword>
<dbReference type="RefSeq" id="WP_232477685.1">
    <property type="nucleotide sequence ID" value="NZ_FCOX02000011.1"/>
</dbReference>
<dbReference type="NCBIfam" id="TIGR00254">
    <property type="entry name" value="GGDEF"/>
    <property type="match status" value="1"/>
</dbReference>
<dbReference type="EMBL" id="FCOX02000011">
    <property type="protein sequence ID" value="SAK68908.1"/>
    <property type="molecule type" value="Genomic_DNA"/>
</dbReference>
<dbReference type="PANTHER" id="PTHR45138">
    <property type="entry name" value="REGULATORY COMPONENTS OF SENSORY TRANSDUCTION SYSTEM"/>
    <property type="match status" value="1"/>
</dbReference>
<evidence type="ECO:0000256" key="8">
    <source>
        <dbReference type="SAM" id="Phobius"/>
    </source>
</evidence>